<sequence>MSSAFGTRRFDRSSTTAGLVIGDVMVLVVLLGIGSMNHNENIIGNPGYFAGTVAPFLIGWIIASLVVGLYSSRARRSVRSSVLLADGTWVIAALIGAGLRATSFFHGESPLTFVLVMLGFGLLFMTVWRLVASVASNAL</sequence>
<dbReference type="InterPro" id="IPR021414">
    <property type="entry name" value="DUF3054"/>
</dbReference>
<dbReference type="RefSeq" id="WP_007978536.1">
    <property type="nucleotide sequence ID" value="NZ_AEMG01000006.1"/>
</dbReference>
<keyword evidence="1" id="KW-0472">Membrane</keyword>
<reference evidence="2 4" key="1">
    <citation type="journal article" date="2014" name="ISME J.">
        <title>Trehalose/2-sulfotrehalose biosynthesis and glycine-betaine uptake are widely spread mechanisms for osmoadaptation in the Halobacteriales.</title>
        <authorList>
            <person name="Youssef N.H."/>
            <person name="Savage-Ashlock K.N."/>
            <person name="McCully A.L."/>
            <person name="Luedtke B."/>
            <person name="Shaw E.I."/>
            <person name="Hoff W.D."/>
            <person name="Elshahed M.S."/>
        </authorList>
    </citation>
    <scope>NUCLEOTIDE SEQUENCE [LARGE SCALE GENOMIC DNA]</scope>
    <source>
        <strain evidence="2 4">DX253</strain>
    </source>
</reference>
<proteinExistence type="predicted"/>
<dbReference type="PATRIC" id="fig|797209.4.peg.1505"/>
<feature type="transmembrane region" description="Helical" evidence="1">
    <location>
        <begin position="111"/>
        <end position="131"/>
    </location>
</feature>
<dbReference type="Pfam" id="PF11255">
    <property type="entry name" value="DUF3054"/>
    <property type="match status" value="1"/>
</dbReference>
<accession>E7QRT9</accession>
<dbReference type="Proteomes" id="UP000003751">
    <property type="component" value="Unassembled WGS sequence"/>
</dbReference>
<gene>
    <name evidence="3" type="ORF">SAMN05444342_0749</name>
    <name evidence="2" type="ORF">ZOD2009_07559</name>
</gene>
<dbReference type="OrthoDB" id="177006at2157"/>
<reference evidence="3" key="3">
    <citation type="submission" date="2016-11" db="EMBL/GenBank/DDBJ databases">
        <authorList>
            <person name="Jaros S."/>
            <person name="Januszkiewicz K."/>
            <person name="Wedrychowicz H."/>
        </authorList>
    </citation>
    <scope>NUCLEOTIDE SEQUENCE [LARGE SCALE GENOMIC DNA]</scope>
    <source>
        <strain evidence="3">DX253</strain>
    </source>
</reference>
<dbReference type="eggNOG" id="arCOG03922">
    <property type="taxonomic scope" value="Archaea"/>
</dbReference>
<dbReference type="AlphaFoldDB" id="E7QRT9"/>
<keyword evidence="1" id="KW-0812">Transmembrane</keyword>
<evidence type="ECO:0000313" key="2">
    <source>
        <dbReference type="EMBL" id="EFW92708.1"/>
    </source>
</evidence>
<feature type="transmembrane region" description="Helical" evidence="1">
    <location>
        <begin position="16"/>
        <end position="36"/>
    </location>
</feature>
<dbReference type="Proteomes" id="UP000184203">
    <property type="component" value="Unassembled WGS sequence"/>
</dbReference>
<keyword evidence="5" id="KW-1185">Reference proteome</keyword>
<evidence type="ECO:0000313" key="3">
    <source>
        <dbReference type="EMBL" id="SHK15030.1"/>
    </source>
</evidence>
<dbReference type="EMBL" id="AEMG01000006">
    <property type="protein sequence ID" value="EFW92708.1"/>
    <property type="molecule type" value="Genomic_DNA"/>
</dbReference>
<evidence type="ECO:0008006" key="6">
    <source>
        <dbReference type="Google" id="ProtNLM"/>
    </source>
</evidence>
<evidence type="ECO:0000256" key="1">
    <source>
        <dbReference type="SAM" id="Phobius"/>
    </source>
</evidence>
<dbReference type="EMBL" id="FRAN01000001">
    <property type="protein sequence ID" value="SHK15030.1"/>
    <property type="molecule type" value="Genomic_DNA"/>
</dbReference>
<dbReference type="STRING" id="797209.GCA_000376445_00191"/>
<keyword evidence="1" id="KW-1133">Transmembrane helix</keyword>
<evidence type="ECO:0000313" key="5">
    <source>
        <dbReference type="Proteomes" id="UP000184203"/>
    </source>
</evidence>
<feature type="transmembrane region" description="Helical" evidence="1">
    <location>
        <begin position="82"/>
        <end position="99"/>
    </location>
</feature>
<protein>
    <recommendedName>
        <fullName evidence="6">DUF3054 domain-containing protein</fullName>
    </recommendedName>
</protein>
<name>E7QRT9_HALPU</name>
<feature type="transmembrane region" description="Helical" evidence="1">
    <location>
        <begin position="48"/>
        <end position="70"/>
    </location>
</feature>
<reference evidence="5" key="2">
    <citation type="submission" date="2016-11" db="EMBL/GenBank/DDBJ databases">
        <authorList>
            <person name="Varghese N."/>
            <person name="Submissions S."/>
        </authorList>
    </citation>
    <scope>NUCLEOTIDE SEQUENCE [LARGE SCALE GENOMIC DNA]</scope>
    <source>
        <strain evidence="5">DX253</strain>
    </source>
</reference>
<evidence type="ECO:0000313" key="4">
    <source>
        <dbReference type="Proteomes" id="UP000003751"/>
    </source>
</evidence>
<organism evidence="2 4">
    <name type="scientific">Haladaptatus paucihalophilus DX253</name>
    <dbReference type="NCBI Taxonomy" id="797209"/>
    <lineage>
        <taxon>Archaea</taxon>
        <taxon>Methanobacteriati</taxon>
        <taxon>Methanobacteriota</taxon>
        <taxon>Stenosarchaea group</taxon>
        <taxon>Halobacteria</taxon>
        <taxon>Halobacteriales</taxon>
        <taxon>Haladaptataceae</taxon>
        <taxon>Haladaptatus</taxon>
    </lineage>
</organism>